<dbReference type="SMART" id="SM00387">
    <property type="entry name" value="HATPase_c"/>
    <property type="match status" value="1"/>
</dbReference>
<proteinExistence type="predicted"/>
<dbReference type="InterPro" id="IPR003661">
    <property type="entry name" value="HisK_dim/P_dom"/>
</dbReference>
<dbReference type="HOGENOM" id="CLU_000445_114_21_5"/>
<feature type="chain" id="PRO_5003698774" description="histidine kinase" evidence="7">
    <location>
        <begin position="24"/>
        <end position="708"/>
    </location>
</feature>
<dbReference type="EC" id="2.7.13.3" evidence="2"/>
<dbReference type="PRINTS" id="PR00344">
    <property type="entry name" value="BCTRLSENSOR"/>
</dbReference>
<dbReference type="SMART" id="SM00388">
    <property type="entry name" value="HisKA"/>
    <property type="match status" value="1"/>
</dbReference>
<dbReference type="GO" id="GO:0000155">
    <property type="term" value="F:phosphorelay sensor kinase activity"/>
    <property type="evidence" value="ECO:0007669"/>
    <property type="project" value="InterPro"/>
</dbReference>
<dbReference type="STRING" id="864069.MicloDRAFT_00009310"/>
<feature type="signal peptide" evidence="7">
    <location>
        <begin position="1"/>
        <end position="23"/>
    </location>
</feature>
<dbReference type="eggNOG" id="COG4191">
    <property type="taxonomic scope" value="Bacteria"/>
</dbReference>
<name>I4Z2D9_9HYPH</name>
<dbReference type="Pfam" id="PF00512">
    <property type="entry name" value="HisKA"/>
    <property type="match status" value="1"/>
</dbReference>
<feature type="domain" description="Response regulatory" evidence="9">
    <location>
        <begin position="582"/>
        <end position="693"/>
    </location>
</feature>
<dbReference type="CDD" id="cd00082">
    <property type="entry name" value="HisKA"/>
    <property type="match status" value="1"/>
</dbReference>
<evidence type="ECO:0000259" key="8">
    <source>
        <dbReference type="PROSITE" id="PS50109"/>
    </source>
</evidence>
<dbReference type="InterPro" id="IPR005467">
    <property type="entry name" value="His_kinase_dom"/>
</dbReference>
<keyword evidence="7" id="KW-0732">Signal</keyword>
<evidence type="ECO:0000256" key="5">
    <source>
        <dbReference type="SAM" id="Coils"/>
    </source>
</evidence>
<dbReference type="InterPro" id="IPR036097">
    <property type="entry name" value="HisK_dim/P_sf"/>
</dbReference>
<keyword evidence="11" id="KW-1185">Reference proteome</keyword>
<keyword evidence="3 4" id="KW-0597">Phosphoprotein</keyword>
<comment type="catalytic activity">
    <reaction evidence="1">
        <text>ATP + protein L-histidine = ADP + protein N-phospho-L-histidine.</text>
        <dbReference type="EC" id="2.7.13.3"/>
    </reaction>
</comment>
<gene>
    <name evidence="10" type="ORF">MicloDRAFT_00009310</name>
</gene>
<evidence type="ECO:0000256" key="7">
    <source>
        <dbReference type="SAM" id="SignalP"/>
    </source>
</evidence>
<accession>I4Z2D9</accession>
<dbReference type="CDD" id="cd12914">
    <property type="entry name" value="PDC1_DGC_like"/>
    <property type="match status" value="1"/>
</dbReference>
<keyword evidence="10" id="KW-0808">Transferase</keyword>
<evidence type="ECO:0000256" key="3">
    <source>
        <dbReference type="ARBA" id="ARBA00022553"/>
    </source>
</evidence>
<keyword evidence="6" id="KW-1133">Transmembrane helix</keyword>
<evidence type="ECO:0000313" key="10">
    <source>
        <dbReference type="EMBL" id="EIM30381.1"/>
    </source>
</evidence>
<dbReference type="PANTHER" id="PTHR43065:SF42">
    <property type="entry name" value="TWO-COMPONENT SENSOR PPRA"/>
    <property type="match status" value="1"/>
</dbReference>
<reference evidence="10 11" key="1">
    <citation type="submission" date="2012-02" db="EMBL/GenBank/DDBJ databases">
        <title>Improved High-Quality Draft sequence of Microvirga sp. WSM3557.</title>
        <authorList>
            <consortium name="US DOE Joint Genome Institute"/>
            <person name="Lucas S."/>
            <person name="Han J."/>
            <person name="Lapidus A."/>
            <person name="Cheng J.-F."/>
            <person name="Goodwin L."/>
            <person name="Pitluck S."/>
            <person name="Peters L."/>
            <person name="Zhang X."/>
            <person name="Detter J.C."/>
            <person name="Han C."/>
            <person name="Tapia R."/>
            <person name="Land M."/>
            <person name="Hauser L."/>
            <person name="Kyrpides N."/>
            <person name="Ivanova N."/>
            <person name="Pagani I."/>
            <person name="Brau L."/>
            <person name="Yates R."/>
            <person name="O'Hara G."/>
            <person name="Rui T."/>
            <person name="Howieson J."/>
            <person name="Reeve W."/>
            <person name="Woyke T."/>
        </authorList>
    </citation>
    <scope>NUCLEOTIDE SEQUENCE [LARGE SCALE GENOMIC DNA]</scope>
    <source>
        <strain evidence="10 11">WSM3557</strain>
    </source>
</reference>
<dbReference type="SMART" id="SM00448">
    <property type="entry name" value="REC"/>
    <property type="match status" value="1"/>
</dbReference>
<evidence type="ECO:0000313" key="11">
    <source>
        <dbReference type="Proteomes" id="UP000003947"/>
    </source>
</evidence>
<dbReference type="Gene3D" id="3.40.50.2300">
    <property type="match status" value="1"/>
</dbReference>
<organism evidence="10 11">
    <name type="scientific">Microvirga lotononidis</name>
    <dbReference type="NCBI Taxonomy" id="864069"/>
    <lineage>
        <taxon>Bacteria</taxon>
        <taxon>Pseudomonadati</taxon>
        <taxon>Pseudomonadota</taxon>
        <taxon>Alphaproteobacteria</taxon>
        <taxon>Hyphomicrobiales</taxon>
        <taxon>Methylobacteriaceae</taxon>
        <taxon>Microvirga</taxon>
    </lineage>
</organism>
<dbReference type="InterPro" id="IPR003594">
    <property type="entry name" value="HATPase_dom"/>
</dbReference>
<dbReference type="AlphaFoldDB" id="I4Z2D9"/>
<dbReference type="Pfam" id="PF00072">
    <property type="entry name" value="Response_reg"/>
    <property type="match status" value="1"/>
</dbReference>
<dbReference type="EMBL" id="JH660638">
    <property type="protein sequence ID" value="EIM30381.1"/>
    <property type="molecule type" value="Genomic_DNA"/>
</dbReference>
<dbReference type="InterPro" id="IPR001789">
    <property type="entry name" value="Sig_transdc_resp-reg_receiver"/>
</dbReference>
<dbReference type="InterPro" id="IPR011006">
    <property type="entry name" value="CheY-like_superfamily"/>
</dbReference>
<keyword evidence="6" id="KW-0472">Membrane</keyword>
<dbReference type="Proteomes" id="UP000003947">
    <property type="component" value="Unassembled WGS sequence"/>
</dbReference>
<evidence type="ECO:0000256" key="1">
    <source>
        <dbReference type="ARBA" id="ARBA00000085"/>
    </source>
</evidence>
<protein>
    <recommendedName>
        <fullName evidence="2">histidine kinase</fullName>
        <ecNumber evidence="2">2.7.13.3</ecNumber>
    </recommendedName>
</protein>
<keyword evidence="5" id="KW-0175">Coiled coil</keyword>
<dbReference type="InterPro" id="IPR004358">
    <property type="entry name" value="Sig_transdc_His_kin-like_C"/>
</dbReference>
<dbReference type="CDD" id="cd12915">
    <property type="entry name" value="PDC2_DGC_like"/>
    <property type="match status" value="1"/>
</dbReference>
<dbReference type="PATRIC" id="fig|864069.3.peg.1036"/>
<feature type="coiled-coil region" evidence="5">
    <location>
        <begin position="300"/>
        <end position="333"/>
    </location>
</feature>
<dbReference type="Gene3D" id="1.10.287.130">
    <property type="match status" value="1"/>
</dbReference>
<dbReference type="SUPFAM" id="SSF47384">
    <property type="entry name" value="Homodimeric domain of signal transducing histidine kinase"/>
    <property type="match status" value="1"/>
</dbReference>
<sequence length="708" mass="76601" precursor="true">MPSVRLHQLLLVAALLVPAVVFAAAGVWNRTEVLRDNEETITRTTAILHEHARKVFDTVELVIGRVEDRTHGMSWDEIAAPETSVFLQRLKAPLEQAVSIWITDATGHVRAGSQPWDTNVTIDEREFFQAQRGRDAGTYISAVFQGKATSKSSFAVSRRRSTPEGHFDGIIHVALSPEYFSRFFREAAPPGPHAAALIREDGSILARSPTQVAYSRLGPDNILMRSIAAQSDGSVLFGTSSTDQRERYYAYRHVGDYPVYVAFGIDAAVVLGHWYRNLVVYGVVAVLSALILWLVSWLALRRAQAEQAALIQLRHESEQRHAAEQRLLQAQKMESIGQLTGGIAHDFNNLLAVILGNLDLLRKRIKDDDRARRLLEGAIQGAQRGAALTQRLLAFSRRQDLTPQAVDVPQLVAGMTDLLARALGPSIEIVTRFPAGLPPVKVDPNQLEMALLNLAVNARDAMPTSGTITISANPEDVADGDGNSLPPGAYVCVSVSDTGMGMDAATLARAIEPFFTTKGVGKGTGLGLSMIHGLAVQSGGTLTLTSQVGKGTTAKIWLPQGETLTEASAGSEQARAEHRTCTVLLVEDDPLVMTGTAAMLEDLGHTVVEASSAEAALRVLRENTSIDLVVTDHAMPGMTGLELAERIRAKWPTMPILLASGHAELPERAGLALPRLPKPFRRDELEHAIASLVTPACEPANVVSFRKP</sequence>
<dbReference type="PROSITE" id="PS50109">
    <property type="entry name" value="HIS_KIN"/>
    <property type="match status" value="1"/>
</dbReference>
<feature type="domain" description="Histidine kinase" evidence="8">
    <location>
        <begin position="342"/>
        <end position="562"/>
    </location>
</feature>
<dbReference type="SUPFAM" id="SSF55874">
    <property type="entry name" value="ATPase domain of HSP90 chaperone/DNA topoisomerase II/histidine kinase"/>
    <property type="match status" value="1"/>
</dbReference>
<dbReference type="SUPFAM" id="SSF52172">
    <property type="entry name" value="CheY-like"/>
    <property type="match status" value="1"/>
</dbReference>
<feature type="transmembrane region" description="Helical" evidence="6">
    <location>
        <begin position="278"/>
        <end position="300"/>
    </location>
</feature>
<dbReference type="PROSITE" id="PS50110">
    <property type="entry name" value="RESPONSE_REGULATORY"/>
    <property type="match status" value="1"/>
</dbReference>
<dbReference type="RefSeq" id="WP_009489570.1">
    <property type="nucleotide sequence ID" value="NZ_CP141049.1"/>
</dbReference>
<evidence type="ECO:0000256" key="2">
    <source>
        <dbReference type="ARBA" id="ARBA00012438"/>
    </source>
</evidence>
<dbReference type="InterPro" id="IPR036890">
    <property type="entry name" value="HATPase_C_sf"/>
</dbReference>
<dbReference type="Pfam" id="PF02518">
    <property type="entry name" value="HATPase_c"/>
    <property type="match status" value="1"/>
</dbReference>
<keyword evidence="6" id="KW-0812">Transmembrane</keyword>
<evidence type="ECO:0000256" key="4">
    <source>
        <dbReference type="PROSITE-ProRule" id="PRU00169"/>
    </source>
</evidence>
<feature type="modified residue" description="4-aspartylphosphate" evidence="4">
    <location>
        <position position="632"/>
    </location>
</feature>
<evidence type="ECO:0000259" key="9">
    <source>
        <dbReference type="PROSITE" id="PS50110"/>
    </source>
</evidence>
<dbReference type="Gene3D" id="3.30.450.20">
    <property type="entry name" value="PAS domain"/>
    <property type="match status" value="2"/>
</dbReference>
<evidence type="ECO:0000256" key="6">
    <source>
        <dbReference type="SAM" id="Phobius"/>
    </source>
</evidence>
<dbReference type="Gene3D" id="3.30.565.10">
    <property type="entry name" value="Histidine kinase-like ATPase, C-terminal domain"/>
    <property type="match status" value="1"/>
</dbReference>
<dbReference type="PANTHER" id="PTHR43065">
    <property type="entry name" value="SENSOR HISTIDINE KINASE"/>
    <property type="match status" value="1"/>
</dbReference>
<keyword evidence="10" id="KW-0418">Kinase</keyword>